<evidence type="ECO:0000259" key="2">
    <source>
        <dbReference type="Pfam" id="PF06985"/>
    </source>
</evidence>
<accession>A0A194X0R4</accession>
<feature type="compositionally biased region" description="Polar residues" evidence="1">
    <location>
        <begin position="425"/>
        <end position="438"/>
    </location>
</feature>
<reference evidence="3 4" key="1">
    <citation type="submission" date="2015-10" db="EMBL/GenBank/DDBJ databases">
        <title>Full genome of DAOMC 229536 Phialocephala scopiformis, a fungal endophyte of spruce producing the potent anti-insectan compound rugulosin.</title>
        <authorList>
            <consortium name="DOE Joint Genome Institute"/>
            <person name="Walker A.K."/>
            <person name="Frasz S.L."/>
            <person name="Seifert K.A."/>
            <person name="Miller J.D."/>
            <person name="Mondo S.J."/>
            <person name="Labutti K."/>
            <person name="Lipzen A."/>
            <person name="Dockter R."/>
            <person name="Kennedy M."/>
            <person name="Grigoriev I.V."/>
            <person name="Spatafora J.W."/>
        </authorList>
    </citation>
    <scope>NUCLEOTIDE SEQUENCE [LARGE SCALE GENOMIC DNA]</scope>
    <source>
        <strain evidence="3 4">CBS 120377</strain>
    </source>
</reference>
<dbReference type="RefSeq" id="XP_018068146.1">
    <property type="nucleotide sequence ID" value="XM_018205365.1"/>
</dbReference>
<keyword evidence="4" id="KW-1185">Reference proteome</keyword>
<proteinExistence type="predicted"/>
<evidence type="ECO:0000313" key="3">
    <source>
        <dbReference type="EMBL" id="KUJ13791.1"/>
    </source>
</evidence>
<feature type="domain" description="Heterokaryon incompatibility" evidence="2">
    <location>
        <begin position="52"/>
        <end position="210"/>
    </location>
</feature>
<evidence type="ECO:0000256" key="1">
    <source>
        <dbReference type="SAM" id="MobiDB-lite"/>
    </source>
</evidence>
<dbReference type="InterPro" id="IPR010730">
    <property type="entry name" value="HET"/>
</dbReference>
<protein>
    <recommendedName>
        <fullName evidence="2">Heterokaryon incompatibility domain-containing protein</fullName>
    </recommendedName>
</protein>
<dbReference type="Proteomes" id="UP000070700">
    <property type="component" value="Unassembled WGS sequence"/>
</dbReference>
<dbReference type="EMBL" id="KQ947421">
    <property type="protein sequence ID" value="KUJ13791.1"/>
    <property type="molecule type" value="Genomic_DNA"/>
</dbReference>
<name>A0A194X0R4_MOLSC</name>
<dbReference type="InterPro" id="IPR052895">
    <property type="entry name" value="HetReg/Transcr_Mod"/>
</dbReference>
<organism evidence="3 4">
    <name type="scientific">Mollisia scopiformis</name>
    <name type="common">Conifer needle endophyte fungus</name>
    <name type="synonym">Phialocephala scopiformis</name>
    <dbReference type="NCBI Taxonomy" id="149040"/>
    <lineage>
        <taxon>Eukaryota</taxon>
        <taxon>Fungi</taxon>
        <taxon>Dikarya</taxon>
        <taxon>Ascomycota</taxon>
        <taxon>Pezizomycotina</taxon>
        <taxon>Leotiomycetes</taxon>
        <taxon>Helotiales</taxon>
        <taxon>Mollisiaceae</taxon>
        <taxon>Mollisia</taxon>
    </lineage>
</organism>
<dbReference type="OrthoDB" id="265717at2759"/>
<dbReference type="PANTHER" id="PTHR24148:SF73">
    <property type="entry name" value="HET DOMAIN PROTEIN (AFU_ORTHOLOGUE AFUA_8G01020)"/>
    <property type="match status" value="1"/>
</dbReference>
<dbReference type="AlphaFoldDB" id="A0A194X0R4"/>
<dbReference type="PANTHER" id="PTHR24148">
    <property type="entry name" value="ANKYRIN REPEAT DOMAIN-CONTAINING PROTEIN 39 HOMOLOG-RELATED"/>
    <property type="match status" value="1"/>
</dbReference>
<dbReference type="GeneID" id="28815091"/>
<sequence>MEATGTISVHCPKIPRDRDPRTLRGVQKTVLKPPLETQAFFALHPRFQWVDFEAISYCWESDVRDRTIVIDDVPFDVPKNLEALLQSLRTLPDAKSGMKFWGDALCINQDNTSERNHQVKLMKSIYSKAFAIIVWLGGSTDDSGEAIDFMASITQFTLDNNENEGGHFDFEKWETSVAKLQKKRFSELPWKALMNFLNRAYWRRLWIIQELALNHNMTLFLCGDRQLSRSKISRTCHFCETNIGVIDHLVSTCLDLETTSPSTMYGSVWPTVYHVNKLLGTRDQEIDPRSVDNILDLGRKANVTDTRDKVYGILGILPRELSTMITPDYGASNPVEKVYYEFACKMLDEYKRLDSMISWCSYNAGSSLPSWVPNWTSKFSRNHVQWLKRRTASGVRKGEWAISPQERRLHSKGIIVDHIKTSTSSHSETLPFRTQQPRHSTETEKTEYSHRYGSLKCLSAALQRTLVMHHPKTRQREMGVLDIYWIDWDEDQTEKSLNTMDSITQNLCWESFDRFRHTNANFSIFGHRFRDIFPKMQISSEGTSQEDDSTRECASAMLIAVLASIGRRLVTTTGGHLGLAPEEVQEHDVVAILYGCNFPVVLRPHGDSFLMIGECYVDGIMDGEFLQTKEIAGVRRS</sequence>
<dbReference type="Pfam" id="PF06985">
    <property type="entry name" value="HET"/>
    <property type="match status" value="1"/>
</dbReference>
<dbReference type="Pfam" id="PF26639">
    <property type="entry name" value="Het-6_barrel"/>
    <property type="match status" value="1"/>
</dbReference>
<dbReference type="KEGG" id="psco:LY89DRAFT_147261"/>
<feature type="region of interest" description="Disordered" evidence="1">
    <location>
        <begin position="425"/>
        <end position="445"/>
    </location>
</feature>
<dbReference type="InParanoid" id="A0A194X0R4"/>
<evidence type="ECO:0000313" key="4">
    <source>
        <dbReference type="Proteomes" id="UP000070700"/>
    </source>
</evidence>
<gene>
    <name evidence="3" type="ORF">LY89DRAFT_147261</name>
</gene>